<protein>
    <recommendedName>
        <fullName evidence="2">Fibrinogen C-terminal domain-containing protein</fullName>
    </recommendedName>
</protein>
<dbReference type="PROSITE" id="PS51406">
    <property type="entry name" value="FIBRINOGEN_C_2"/>
    <property type="match status" value="1"/>
</dbReference>
<dbReference type="EMBL" id="UYJE01003838">
    <property type="protein sequence ID" value="VDI22795.1"/>
    <property type="molecule type" value="Genomic_DNA"/>
</dbReference>
<dbReference type="PANTHER" id="PTHR19143">
    <property type="entry name" value="FIBRINOGEN/TENASCIN/ANGIOPOEITIN"/>
    <property type="match status" value="1"/>
</dbReference>
<evidence type="ECO:0000256" key="1">
    <source>
        <dbReference type="ARBA" id="ARBA00023157"/>
    </source>
</evidence>
<dbReference type="PROSITE" id="PS00514">
    <property type="entry name" value="FIBRINOGEN_C_1"/>
    <property type="match status" value="1"/>
</dbReference>
<dbReference type="GO" id="GO:0005615">
    <property type="term" value="C:extracellular space"/>
    <property type="evidence" value="ECO:0007669"/>
    <property type="project" value="TreeGrafter"/>
</dbReference>
<organism evidence="3 4">
    <name type="scientific">Mytilus galloprovincialis</name>
    <name type="common">Mediterranean mussel</name>
    <dbReference type="NCBI Taxonomy" id="29158"/>
    <lineage>
        <taxon>Eukaryota</taxon>
        <taxon>Metazoa</taxon>
        <taxon>Spiralia</taxon>
        <taxon>Lophotrochozoa</taxon>
        <taxon>Mollusca</taxon>
        <taxon>Bivalvia</taxon>
        <taxon>Autobranchia</taxon>
        <taxon>Pteriomorphia</taxon>
        <taxon>Mytilida</taxon>
        <taxon>Mytiloidea</taxon>
        <taxon>Mytilidae</taxon>
        <taxon>Mytilinae</taxon>
        <taxon>Mytilus</taxon>
    </lineage>
</organism>
<dbReference type="InterPro" id="IPR050373">
    <property type="entry name" value="Fibrinogen_C-term_domain"/>
</dbReference>
<sequence>MANTDDFNTEEQSPVPDYRNDHSRYLLVFQRRLNGEVDFYRDWNSYKYGFGHLDGEIWLGNELIHEITKEGNYTLRIDLEDFEGETRYALYSNFLIEDASSENTLRVSGYSGTAGDAMAYQNDMQFSTKDRNNINCATSYKGAWWYYGCHFSNLNGLYLNGSHSSFADGIEWYQWKGHHYSMKKSQMMVRRK</sequence>
<evidence type="ECO:0000313" key="3">
    <source>
        <dbReference type="EMBL" id="VDI22795.1"/>
    </source>
</evidence>
<name>A0A8B6DPL5_MYTGA</name>
<dbReference type="CDD" id="cd00087">
    <property type="entry name" value="FReD"/>
    <property type="match status" value="1"/>
</dbReference>
<dbReference type="SUPFAM" id="SSF56496">
    <property type="entry name" value="Fibrinogen C-terminal domain-like"/>
    <property type="match status" value="1"/>
</dbReference>
<dbReference type="InterPro" id="IPR014716">
    <property type="entry name" value="Fibrinogen_a/b/g_C_1"/>
</dbReference>
<dbReference type="AlphaFoldDB" id="A0A8B6DPL5"/>
<comment type="caution">
    <text evidence="3">The sequence shown here is derived from an EMBL/GenBank/DDBJ whole genome shotgun (WGS) entry which is preliminary data.</text>
</comment>
<dbReference type="PANTHER" id="PTHR19143:SF458">
    <property type="entry name" value="FIBRINOGEN C-TERMINAL DOMAIN-CONTAINING PROTEIN-RELATED"/>
    <property type="match status" value="1"/>
</dbReference>
<dbReference type="Gene3D" id="3.90.215.10">
    <property type="entry name" value="Gamma Fibrinogen, chain A, domain 1"/>
    <property type="match status" value="1"/>
</dbReference>
<dbReference type="InterPro" id="IPR002181">
    <property type="entry name" value="Fibrinogen_a/b/g_C_dom"/>
</dbReference>
<keyword evidence="1" id="KW-1015">Disulfide bond</keyword>
<evidence type="ECO:0000259" key="2">
    <source>
        <dbReference type="PROSITE" id="PS51406"/>
    </source>
</evidence>
<feature type="domain" description="Fibrinogen C-terminal" evidence="2">
    <location>
        <begin position="1"/>
        <end position="192"/>
    </location>
</feature>
<keyword evidence="4" id="KW-1185">Reference proteome</keyword>
<dbReference type="Pfam" id="PF00147">
    <property type="entry name" value="Fibrinogen_C"/>
    <property type="match status" value="1"/>
</dbReference>
<proteinExistence type="predicted"/>
<dbReference type="OrthoDB" id="6345539at2759"/>
<evidence type="ECO:0000313" key="4">
    <source>
        <dbReference type="Proteomes" id="UP000596742"/>
    </source>
</evidence>
<accession>A0A8B6DPL5</accession>
<dbReference type="InterPro" id="IPR020837">
    <property type="entry name" value="Fibrinogen_CS"/>
</dbReference>
<gene>
    <name evidence="3" type="ORF">MGAL_10B058561</name>
</gene>
<reference evidence="3" key="1">
    <citation type="submission" date="2018-11" db="EMBL/GenBank/DDBJ databases">
        <authorList>
            <person name="Alioto T."/>
            <person name="Alioto T."/>
        </authorList>
    </citation>
    <scope>NUCLEOTIDE SEQUENCE</scope>
</reference>
<dbReference type="Proteomes" id="UP000596742">
    <property type="component" value="Unassembled WGS sequence"/>
</dbReference>
<dbReference type="InterPro" id="IPR036056">
    <property type="entry name" value="Fibrinogen-like_C"/>
</dbReference>
<dbReference type="SMART" id="SM00186">
    <property type="entry name" value="FBG"/>
    <property type="match status" value="1"/>
</dbReference>